<protein>
    <submittedName>
        <fullName evidence="1">Uncharacterized protein</fullName>
    </submittedName>
</protein>
<proteinExistence type="predicted"/>
<evidence type="ECO:0000313" key="1">
    <source>
        <dbReference type="EMBL" id="SVE06098.1"/>
    </source>
</evidence>
<sequence>MAVRYLANTYGNTAPIDIMKRMGTGATLPEAFVEIVGIQYSTFEERFTGWLQSWEDPKQSQVSRYTQSLNEIMSAKAAIGDLRSEDLASGAPAEERVATRR</sequence>
<feature type="non-terminal residue" evidence="1">
    <location>
        <position position="101"/>
    </location>
</feature>
<accession>A0A383AG85</accession>
<reference evidence="1" key="1">
    <citation type="submission" date="2018-05" db="EMBL/GenBank/DDBJ databases">
        <authorList>
            <person name="Lanie J.A."/>
            <person name="Ng W.-L."/>
            <person name="Kazmierczak K.M."/>
            <person name="Andrzejewski T.M."/>
            <person name="Davidsen T.M."/>
            <person name="Wayne K.J."/>
            <person name="Tettelin H."/>
            <person name="Glass J.I."/>
            <person name="Rusch D."/>
            <person name="Podicherti R."/>
            <person name="Tsui H.-C.T."/>
            <person name="Winkler M.E."/>
        </authorList>
    </citation>
    <scope>NUCLEOTIDE SEQUENCE</scope>
</reference>
<organism evidence="1">
    <name type="scientific">marine metagenome</name>
    <dbReference type="NCBI Taxonomy" id="408172"/>
    <lineage>
        <taxon>unclassified sequences</taxon>
        <taxon>metagenomes</taxon>
        <taxon>ecological metagenomes</taxon>
    </lineage>
</organism>
<dbReference type="EMBL" id="UINC01191446">
    <property type="protein sequence ID" value="SVE06098.1"/>
    <property type="molecule type" value="Genomic_DNA"/>
</dbReference>
<dbReference type="AlphaFoldDB" id="A0A383AG85"/>
<gene>
    <name evidence="1" type="ORF">METZ01_LOCUS458952</name>
</gene>
<name>A0A383AG85_9ZZZZ</name>